<evidence type="ECO:0000256" key="7">
    <source>
        <dbReference type="ARBA" id="ARBA00035436"/>
    </source>
</evidence>
<reference evidence="9" key="3">
    <citation type="submission" date="2018-07" db="EMBL/GenBank/DDBJ databases">
        <authorList>
            <person name="Mckenzie S.K."/>
            <person name="Kronauer D.J.C."/>
        </authorList>
    </citation>
    <scope>NUCLEOTIDE SEQUENCE</scope>
    <source>
        <strain evidence="9">Clonal line C1</strain>
    </source>
</reference>
<evidence type="ECO:0000313" key="8">
    <source>
        <dbReference type="EMBL" id="EZA53128.1"/>
    </source>
</evidence>
<proteinExistence type="inferred from homology"/>
<evidence type="ECO:0000313" key="10">
    <source>
        <dbReference type="Proteomes" id="UP000053097"/>
    </source>
</evidence>
<reference evidence="9 11" key="2">
    <citation type="journal article" date="2018" name="Genome Res.">
        <title>The genomic architecture and molecular evolution of ant odorant receptors.</title>
        <authorList>
            <person name="McKenzie S.K."/>
            <person name="Kronauer D.J.C."/>
        </authorList>
    </citation>
    <scope>NUCLEOTIDE SEQUENCE [LARGE SCALE GENOMIC DNA]</scope>
    <source>
        <strain evidence="9">Clonal line C1</strain>
    </source>
</reference>
<dbReference type="Proteomes" id="UP000279307">
    <property type="component" value="Chromosome 5"/>
</dbReference>
<dbReference type="GO" id="GO:0005739">
    <property type="term" value="C:mitochondrion"/>
    <property type="evidence" value="ECO:0007669"/>
    <property type="project" value="UniProtKB-SubCell"/>
</dbReference>
<dbReference type="InterPro" id="IPR052008">
    <property type="entry name" value="Mitoribosomal_protein_bL33"/>
</dbReference>
<name>A0A026WB21_OOCBI</name>
<evidence type="ECO:0000313" key="9">
    <source>
        <dbReference type="EMBL" id="RLU22856.1"/>
    </source>
</evidence>
<dbReference type="SUPFAM" id="SSF57829">
    <property type="entry name" value="Zn-binding ribosomal proteins"/>
    <property type="match status" value="1"/>
</dbReference>
<evidence type="ECO:0000256" key="1">
    <source>
        <dbReference type="ARBA" id="ARBA00004173"/>
    </source>
</evidence>
<dbReference type="EMBL" id="KK107293">
    <property type="protein sequence ID" value="EZA53128.1"/>
    <property type="molecule type" value="Genomic_DNA"/>
</dbReference>
<dbReference type="GO" id="GO:0005840">
    <property type="term" value="C:ribosome"/>
    <property type="evidence" value="ECO:0007669"/>
    <property type="project" value="UniProtKB-KW"/>
</dbReference>
<sequence length="64" mass="7599">MLLTNILLKKAKSKEILVMVESVISGHKLVRIRDRVAEKLEFIRYDPYIQQKALYKEIKKIRSL</sequence>
<dbReference type="PANTHER" id="PTHR47037">
    <property type="entry name" value="39S RIBOSOMAL PROTEIN L33, MITOCHONDRIAL"/>
    <property type="match status" value="1"/>
</dbReference>
<comment type="similarity">
    <text evidence="2">Belongs to the bacterial ribosomal protein bL33 family.</text>
</comment>
<protein>
    <recommendedName>
        <fullName evidence="6">Large ribosomal subunit protein bL33m</fullName>
    </recommendedName>
    <alternativeName>
        <fullName evidence="7">39S ribosomal protein L33, mitochondrial</fullName>
    </alternativeName>
</protein>
<dbReference type="OrthoDB" id="275534at2759"/>
<evidence type="ECO:0000256" key="4">
    <source>
        <dbReference type="ARBA" id="ARBA00023128"/>
    </source>
</evidence>
<keyword evidence="3 8" id="KW-0689">Ribosomal protein</keyword>
<dbReference type="Proteomes" id="UP000053097">
    <property type="component" value="Unassembled WGS sequence"/>
</dbReference>
<evidence type="ECO:0000256" key="6">
    <source>
        <dbReference type="ARBA" id="ARBA00035275"/>
    </source>
</evidence>
<dbReference type="GO" id="GO:0006412">
    <property type="term" value="P:translation"/>
    <property type="evidence" value="ECO:0007669"/>
    <property type="project" value="InterPro"/>
</dbReference>
<keyword evidence="4" id="KW-0496">Mitochondrion</keyword>
<dbReference type="OMA" id="KSKFIMV"/>
<dbReference type="InterPro" id="IPR038584">
    <property type="entry name" value="Ribosomal_bL33_sf"/>
</dbReference>
<dbReference type="Gene3D" id="2.20.28.120">
    <property type="entry name" value="Ribosomal protein L33"/>
    <property type="match status" value="1"/>
</dbReference>
<keyword evidence="10" id="KW-1185">Reference proteome</keyword>
<dbReference type="AlphaFoldDB" id="A0A026WB21"/>
<evidence type="ECO:0000256" key="2">
    <source>
        <dbReference type="ARBA" id="ARBA00007596"/>
    </source>
</evidence>
<evidence type="ECO:0000256" key="3">
    <source>
        <dbReference type="ARBA" id="ARBA00022980"/>
    </source>
</evidence>
<accession>A0A026WB21</accession>
<dbReference type="GO" id="GO:1990904">
    <property type="term" value="C:ribonucleoprotein complex"/>
    <property type="evidence" value="ECO:0007669"/>
    <property type="project" value="UniProtKB-KW"/>
</dbReference>
<evidence type="ECO:0000256" key="5">
    <source>
        <dbReference type="ARBA" id="ARBA00023274"/>
    </source>
</evidence>
<gene>
    <name evidence="9" type="ORF">DMN91_005134</name>
    <name evidence="8" type="ORF">X777_06206</name>
</gene>
<dbReference type="InterPro" id="IPR011332">
    <property type="entry name" value="Ribosomal_zn-bd"/>
</dbReference>
<organism evidence="8 10">
    <name type="scientific">Ooceraea biroi</name>
    <name type="common">Clonal raider ant</name>
    <name type="synonym">Cerapachys biroi</name>
    <dbReference type="NCBI Taxonomy" id="2015173"/>
    <lineage>
        <taxon>Eukaryota</taxon>
        <taxon>Metazoa</taxon>
        <taxon>Ecdysozoa</taxon>
        <taxon>Arthropoda</taxon>
        <taxon>Hexapoda</taxon>
        <taxon>Insecta</taxon>
        <taxon>Pterygota</taxon>
        <taxon>Neoptera</taxon>
        <taxon>Endopterygota</taxon>
        <taxon>Hymenoptera</taxon>
        <taxon>Apocrita</taxon>
        <taxon>Aculeata</taxon>
        <taxon>Formicoidea</taxon>
        <taxon>Formicidae</taxon>
        <taxon>Dorylinae</taxon>
        <taxon>Ooceraea</taxon>
    </lineage>
</organism>
<dbReference type="PANTHER" id="PTHR47037:SF1">
    <property type="entry name" value="LARGE RIBOSOMAL SUBUNIT PROTEIN BL33M"/>
    <property type="match status" value="1"/>
</dbReference>
<reference evidence="8 10" key="1">
    <citation type="journal article" date="2014" name="Curr. Biol.">
        <title>The genome of the clonal raider ant Cerapachys biroi.</title>
        <authorList>
            <person name="Oxley P.R."/>
            <person name="Ji L."/>
            <person name="Fetter-Pruneda I."/>
            <person name="McKenzie S.K."/>
            <person name="Li C."/>
            <person name="Hu H."/>
            <person name="Zhang G."/>
            <person name="Kronauer D.J."/>
        </authorList>
    </citation>
    <scope>NUCLEOTIDE SEQUENCE [LARGE SCALE GENOMIC DNA]</scope>
</reference>
<comment type="subcellular location">
    <subcellularLocation>
        <location evidence="1">Mitochondrion</location>
    </subcellularLocation>
</comment>
<evidence type="ECO:0000313" key="11">
    <source>
        <dbReference type="Proteomes" id="UP000279307"/>
    </source>
</evidence>
<keyword evidence="5" id="KW-0687">Ribonucleoprotein</keyword>
<dbReference type="STRING" id="2015173.A0A026WB21"/>
<dbReference type="EMBL" id="QOIP01000005">
    <property type="protein sequence ID" value="RLU22856.1"/>
    <property type="molecule type" value="Genomic_DNA"/>
</dbReference>